<reference evidence="3" key="1">
    <citation type="submission" date="2020-09" db="EMBL/GenBank/DDBJ databases">
        <title>Genome-Enabled Discovery of Anthraquinone Biosynthesis in Senna tora.</title>
        <authorList>
            <person name="Kang S.-H."/>
            <person name="Pandey R.P."/>
            <person name="Lee C.-M."/>
            <person name="Sim J.-S."/>
            <person name="Jeong J.-T."/>
            <person name="Choi B.-S."/>
            <person name="Jung M."/>
            <person name="Ginzburg D."/>
            <person name="Zhao K."/>
            <person name="Won S.Y."/>
            <person name="Oh T.-J."/>
            <person name="Yu Y."/>
            <person name="Kim N.-H."/>
            <person name="Lee O.R."/>
            <person name="Lee T.-H."/>
            <person name="Bashyal P."/>
            <person name="Kim T.-S."/>
            <person name="Lee W.-H."/>
            <person name="Kawkins C."/>
            <person name="Kim C.-K."/>
            <person name="Kim J.S."/>
            <person name="Ahn B.O."/>
            <person name="Rhee S.Y."/>
            <person name="Sohng J.K."/>
        </authorList>
    </citation>
    <scope>NUCLEOTIDE SEQUENCE</scope>
    <source>
        <tissue evidence="3">Leaf</tissue>
    </source>
</reference>
<dbReference type="InterPro" id="IPR007701">
    <property type="entry name" value="Interferon-rel_develop_reg_N"/>
</dbReference>
<comment type="caution">
    <text evidence="3">The sequence shown here is derived from an EMBL/GenBank/DDBJ whole genome shotgun (WGS) entry which is preliminary data.</text>
</comment>
<evidence type="ECO:0000313" key="4">
    <source>
        <dbReference type="Proteomes" id="UP000634136"/>
    </source>
</evidence>
<organism evidence="3 4">
    <name type="scientific">Senna tora</name>
    <dbReference type="NCBI Taxonomy" id="362788"/>
    <lineage>
        <taxon>Eukaryota</taxon>
        <taxon>Viridiplantae</taxon>
        <taxon>Streptophyta</taxon>
        <taxon>Embryophyta</taxon>
        <taxon>Tracheophyta</taxon>
        <taxon>Spermatophyta</taxon>
        <taxon>Magnoliopsida</taxon>
        <taxon>eudicotyledons</taxon>
        <taxon>Gunneridae</taxon>
        <taxon>Pentapetalae</taxon>
        <taxon>rosids</taxon>
        <taxon>fabids</taxon>
        <taxon>Fabales</taxon>
        <taxon>Fabaceae</taxon>
        <taxon>Caesalpinioideae</taxon>
        <taxon>Cassia clade</taxon>
        <taxon>Senna</taxon>
    </lineage>
</organism>
<dbReference type="EMBL" id="JAAIUW010000009">
    <property type="protein sequence ID" value="KAF7814280.1"/>
    <property type="molecule type" value="Genomic_DNA"/>
</dbReference>
<dbReference type="InterPro" id="IPR011989">
    <property type="entry name" value="ARM-like"/>
</dbReference>
<keyword evidence="4" id="KW-1185">Reference proteome</keyword>
<comment type="similarity">
    <text evidence="1">Belongs to the IFRD family.</text>
</comment>
<dbReference type="InterPro" id="IPR016024">
    <property type="entry name" value="ARM-type_fold"/>
</dbReference>
<dbReference type="OrthoDB" id="1435767at2759"/>
<protein>
    <submittedName>
        <fullName evidence="3">Interferon-related developmental regulator 1 isoform X1</fullName>
    </submittedName>
</protein>
<dbReference type="Gene3D" id="1.25.10.10">
    <property type="entry name" value="Leucine-rich Repeat Variant"/>
    <property type="match status" value="1"/>
</dbReference>
<dbReference type="SUPFAM" id="SSF48371">
    <property type="entry name" value="ARM repeat"/>
    <property type="match status" value="1"/>
</dbReference>
<dbReference type="InterPro" id="IPR039777">
    <property type="entry name" value="IFRD"/>
</dbReference>
<dbReference type="Pfam" id="PF05004">
    <property type="entry name" value="IFRD"/>
    <property type="match status" value="1"/>
</dbReference>
<name>A0A834W8K6_9FABA</name>
<dbReference type="Proteomes" id="UP000634136">
    <property type="component" value="Unassembled WGS sequence"/>
</dbReference>
<accession>A0A834W8K6</accession>
<sequence length="449" mass="51518">MDDQIWEASDTIDDDHSLVDDESSSTNTILLYLTKLEQKKESVREKALCSIIEMLNSGEELHSLEKNIATCLYQTLDLIKRGSHKVKQLASHVLGLVAMNLCDSHNAQEIYSSSLPALTIALSKTSKVKDYWVFTSVLNCLAMVTFFCADNIQETQAGMQLIWECINFSTPKLDFGQMAARKQVPDAIVAAAITAWSLLLSSKKIWEFHPKKWQGAISKCLEMLEADDESVYIAAGEALALIFELESVDKFFKDEDLAVEKSTFSEIPINFSEKNALIKQKVISHLEKHSIRAMNETSLKQSFTNNAATEDWDVFKYFKDDCFSQTCQSINGHKLTLSSWSQTIQLKFLKVFLGEDEFGKHMLENDIFHDLFKFTSMQKEVPVQELYESTFEEFECTILLPEEKYPELLTRKEKTERFWVESKITKIKTKFMNQRRMCAEERKGKIVLN</sequence>
<evidence type="ECO:0000259" key="2">
    <source>
        <dbReference type="Pfam" id="PF05004"/>
    </source>
</evidence>
<dbReference type="AlphaFoldDB" id="A0A834W8K6"/>
<dbReference type="PANTHER" id="PTHR12354">
    <property type="entry name" value="INTERFERON-RELATED DEVELOPMENTAL REGULATOR"/>
    <property type="match status" value="1"/>
</dbReference>
<feature type="domain" description="Interferon-related developmental regulator N-terminal" evidence="2">
    <location>
        <begin position="18"/>
        <end position="263"/>
    </location>
</feature>
<dbReference type="PANTHER" id="PTHR12354:SF13">
    <property type="entry name" value="DEVELOPMENTAL REGULATOR FAMILY PROTEIN _ IFRD FAMILY PROTEIN, PUTATIVE-RELATED"/>
    <property type="match status" value="1"/>
</dbReference>
<proteinExistence type="inferred from homology"/>
<evidence type="ECO:0000256" key="1">
    <source>
        <dbReference type="ARBA" id="ARBA00008828"/>
    </source>
</evidence>
<evidence type="ECO:0000313" key="3">
    <source>
        <dbReference type="EMBL" id="KAF7814280.1"/>
    </source>
</evidence>
<gene>
    <name evidence="3" type="ORF">G2W53_028249</name>
</gene>